<accession>A0A8D8TQV9</accession>
<organism evidence="1">
    <name type="scientific">Cacopsylla melanoneura</name>
    <dbReference type="NCBI Taxonomy" id="428564"/>
    <lineage>
        <taxon>Eukaryota</taxon>
        <taxon>Metazoa</taxon>
        <taxon>Ecdysozoa</taxon>
        <taxon>Arthropoda</taxon>
        <taxon>Hexapoda</taxon>
        <taxon>Insecta</taxon>
        <taxon>Pterygota</taxon>
        <taxon>Neoptera</taxon>
        <taxon>Paraneoptera</taxon>
        <taxon>Hemiptera</taxon>
        <taxon>Sternorrhyncha</taxon>
        <taxon>Psylloidea</taxon>
        <taxon>Psyllidae</taxon>
        <taxon>Psyllinae</taxon>
        <taxon>Cacopsylla</taxon>
    </lineage>
</organism>
<dbReference type="EMBL" id="HBUF01293978">
    <property type="protein sequence ID" value="CAG6689772.1"/>
    <property type="molecule type" value="Transcribed_RNA"/>
</dbReference>
<dbReference type="EMBL" id="HBUF01293979">
    <property type="protein sequence ID" value="CAG6689773.1"/>
    <property type="molecule type" value="Transcribed_RNA"/>
</dbReference>
<evidence type="ECO:0000313" key="1">
    <source>
        <dbReference type="EMBL" id="CAG6689771.1"/>
    </source>
</evidence>
<sequence length="116" mass="13811">MIFFPHFHIFLLAVEKMHVKIERDGNGRVFLLTKVTVDFRYLVEGRRQKLARKLFTSKSEQIKNVESFKQQPIKNEKNENKHVPGNFEFVTFVLKKMVSDVRRKLSNVARVWYLDG</sequence>
<dbReference type="AlphaFoldDB" id="A0A8D8TQV9"/>
<protein>
    <submittedName>
        <fullName evidence="1">Uncharacterized protein</fullName>
    </submittedName>
</protein>
<reference evidence="1" key="1">
    <citation type="submission" date="2021-05" db="EMBL/GenBank/DDBJ databases">
        <authorList>
            <person name="Alioto T."/>
            <person name="Alioto T."/>
            <person name="Gomez Garrido J."/>
        </authorList>
    </citation>
    <scope>NUCLEOTIDE SEQUENCE</scope>
</reference>
<name>A0A8D8TQV9_9HEMI</name>
<proteinExistence type="predicted"/>
<dbReference type="EMBL" id="HBUF01293976">
    <property type="protein sequence ID" value="CAG6689771.1"/>
    <property type="molecule type" value="Transcribed_RNA"/>
</dbReference>